<reference evidence="1" key="2">
    <citation type="journal article" date="2024" name="Plant">
        <title>Genomic evolution and insights into agronomic trait innovations of Sesamum species.</title>
        <authorList>
            <person name="Miao H."/>
            <person name="Wang L."/>
            <person name="Qu L."/>
            <person name="Liu H."/>
            <person name="Sun Y."/>
            <person name="Le M."/>
            <person name="Wang Q."/>
            <person name="Wei S."/>
            <person name="Zheng Y."/>
            <person name="Lin W."/>
            <person name="Duan Y."/>
            <person name="Cao H."/>
            <person name="Xiong S."/>
            <person name="Wang X."/>
            <person name="Wei L."/>
            <person name="Li C."/>
            <person name="Ma Q."/>
            <person name="Ju M."/>
            <person name="Zhao R."/>
            <person name="Li G."/>
            <person name="Mu C."/>
            <person name="Tian Q."/>
            <person name="Mei H."/>
            <person name="Zhang T."/>
            <person name="Gao T."/>
            <person name="Zhang H."/>
        </authorList>
    </citation>
    <scope>NUCLEOTIDE SEQUENCE</scope>
    <source>
        <strain evidence="1">G02</strain>
    </source>
</reference>
<proteinExistence type="predicted"/>
<accession>A0AAW2UR95</accession>
<dbReference type="EMBL" id="JACGWJ010000005">
    <property type="protein sequence ID" value="KAL0419058.1"/>
    <property type="molecule type" value="Genomic_DNA"/>
</dbReference>
<reference evidence="1" key="1">
    <citation type="submission" date="2020-06" db="EMBL/GenBank/DDBJ databases">
        <authorList>
            <person name="Li T."/>
            <person name="Hu X."/>
            <person name="Zhang T."/>
            <person name="Song X."/>
            <person name="Zhang H."/>
            <person name="Dai N."/>
            <person name="Sheng W."/>
            <person name="Hou X."/>
            <person name="Wei L."/>
        </authorList>
    </citation>
    <scope>NUCLEOTIDE SEQUENCE</scope>
    <source>
        <strain evidence="1">G02</strain>
        <tissue evidence="1">Leaf</tissue>
    </source>
</reference>
<evidence type="ECO:0000313" key="1">
    <source>
        <dbReference type="EMBL" id="KAL0419058.1"/>
    </source>
</evidence>
<organism evidence="1">
    <name type="scientific">Sesamum radiatum</name>
    <name type="common">Black benniseed</name>
    <dbReference type="NCBI Taxonomy" id="300843"/>
    <lineage>
        <taxon>Eukaryota</taxon>
        <taxon>Viridiplantae</taxon>
        <taxon>Streptophyta</taxon>
        <taxon>Embryophyta</taxon>
        <taxon>Tracheophyta</taxon>
        <taxon>Spermatophyta</taxon>
        <taxon>Magnoliopsida</taxon>
        <taxon>eudicotyledons</taxon>
        <taxon>Gunneridae</taxon>
        <taxon>Pentapetalae</taxon>
        <taxon>asterids</taxon>
        <taxon>lamiids</taxon>
        <taxon>Lamiales</taxon>
        <taxon>Pedaliaceae</taxon>
        <taxon>Sesamum</taxon>
    </lineage>
</organism>
<gene>
    <name evidence="1" type="ORF">Sradi_1319300</name>
</gene>
<protein>
    <submittedName>
        <fullName evidence="1">Uncharacterized protein</fullName>
    </submittedName>
</protein>
<dbReference type="PANTHER" id="PTHR33240">
    <property type="entry name" value="OS08G0508500 PROTEIN"/>
    <property type="match status" value="1"/>
</dbReference>
<sequence length="158" mass="17856">MRRSRNIERFRGRNREESKIDNAPVKVVIHMIAGGPIGGDSGRLRKRYARYLESDRRSYQIMSVDKNDEIIFEEGDLDVNRPMVIKMDITNFVVHKVLVDNGSSIDILFMDVLRKMEIGIASLPPVSTQLIGFGGSEVIPLGTIDLPVSMGTEPRRKQ</sequence>
<comment type="caution">
    <text evidence="1">The sequence shown here is derived from an EMBL/GenBank/DDBJ whole genome shotgun (WGS) entry which is preliminary data.</text>
</comment>
<dbReference type="PANTHER" id="PTHR33240:SF15">
    <property type="entry name" value="GAG-PRO-LIKE PROTEIN"/>
    <property type="match status" value="1"/>
</dbReference>
<dbReference type="AlphaFoldDB" id="A0AAW2UR95"/>
<name>A0AAW2UR95_SESRA</name>